<name>A0A2W4VV35_9CYAN</name>
<evidence type="ECO:0000259" key="1">
    <source>
        <dbReference type="SMART" id="SM00989"/>
    </source>
</evidence>
<sequence>MISVADLVKENRIPANFFDYNAYVKGDLEIGLLENRRGDRLIAVPDTLISSLYAGLAKETGQASRLVLFNCGKWWGKNFYTRFTESLEEYYSQSLAEMDMITFIQSLKQCWQTHGWGKFEFDPKYQAQGFIFVKTYNSPYVRAISGNKLPTGYLESGILTSFFTRLTGRELLAVQTTCESLGADCNTYIIGLPERLQIVESFLAEGLDHEIILQRLLK</sequence>
<comment type="caution">
    <text evidence="2">The sequence shown here is derived from an EMBL/GenBank/DDBJ whole genome shotgun (WGS) entry which is preliminary data.</text>
</comment>
<dbReference type="PANTHER" id="PTHR35090:SF1">
    <property type="entry name" value="SLR0144 PROTEIN"/>
    <property type="match status" value="1"/>
</dbReference>
<protein>
    <submittedName>
        <fullName evidence="2">4-vinyl reductase</fullName>
    </submittedName>
</protein>
<feature type="domain" description="4-vinyl reductase 4VR" evidence="1">
    <location>
        <begin position="130"/>
        <end position="192"/>
    </location>
</feature>
<reference evidence="2 3" key="2">
    <citation type="submission" date="2018-06" db="EMBL/GenBank/DDBJ databases">
        <title>Metagenomic assembly of (sub)arctic Cyanobacteria and their associated microbiome from non-axenic cultures.</title>
        <authorList>
            <person name="Baurain D."/>
        </authorList>
    </citation>
    <scope>NUCLEOTIDE SEQUENCE [LARGE SCALE GENOMIC DNA]</scope>
    <source>
        <strain evidence="2">ULC066bin1</strain>
    </source>
</reference>
<evidence type="ECO:0000313" key="2">
    <source>
        <dbReference type="EMBL" id="PZO36684.1"/>
    </source>
</evidence>
<dbReference type="EMBL" id="QBML01000038">
    <property type="protein sequence ID" value="PZO36684.1"/>
    <property type="molecule type" value="Genomic_DNA"/>
</dbReference>
<proteinExistence type="predicted"/>
<dbReference type="Pfam" id="PF02830">
    <property type="entry name" value="V4R"/>
    <property type="match status" value="1"/>
</dbReference>
<dbReference type="SMART" id="SM00989">
    <property type="entry name" value="V4R"/>
    <property type="match status" value="1"/>
</dbReference>
<dbReference type="SUPFAM" id="SSF111126">
    <property type="entry name" value="Ligand-binding domain in the NO signalling and Golgi transport"/>
    <property type="match status" value="1"/>
</dbReference>
<reference evidence="2 3" key="1">
    <citation type="submission" date="2018-04" db="EMBL/GenBank/DDBJ databases">
        <authorList>
            <person name="Go L.Y."/>
            <person name="Mitchell J.A."/>
        </authorList>
    </citation>
    <scope>NUCLEOTIDE SEQUENCE [LARGE SCALE GENOMIC DNA]</scope>
    <source>
        <strain evidence="2">ULC066bin1</strain>
    </source>
</reference>
<accession>A0A2W4VV35</accession>
<dbReference type="InterPro" id="IPR004096">
    <property type="entry name" value="V4R"/>
</dbReference>
<dbReference type="PANTHER" id="PTHR35090">
    <property type="entry name" value="DNA-DIRECTED RNA POLYMERASE SUBUNIT I"/>
    <property type="match status" value="1"/>
</dbReference>
<evidence type="ECO:0000313" key="3">
    <source>
        <dbReference type="Proteomes" id="UP000249467"/>
    </source>
</evidence>
<dbReference type="Gene3D" id="3.30.1380.20">
    <property type="entry name" value="Trafficking protein particle complex subunit 3"/>
    <property type="match status" value="1"/>
</dbReference>
<dbReference type="InterPro" id="IPR024096">
    <property type="entry name" value="NO_sig/Golgi_transp_ligand-bd"/>
</dbReference>
<dbReference type="Proteomes" id="UP000249467">
    <property type="component" value="Unassembled WGS sequence"/>
</dbReference>
<organism evidence="2 3">
    <name type="scientific">Pseudanabaena frigida</name>
    <dbReference type="NCBI Taxonomy" id="945775"/>
    <lineage>
        <taxon>Bacteria</taxon>
        <taxon>Bacillati</taxon>
        <taxon>Cyanobacteriota</taxon>
        <taxon>Cyanophyceae</taxon>
        <taxon>Pseudanabaenales</taxon>
        <taxon>Pseudanabaenaceae</taxon>
        <taxon>Pseudanabaena</taxon>
    </lineage>
</organism>
<gene>
    <name evidence="2" type="ORF">DCF19_20995</name>
</gene>
<dbReference type="AlphaFoldDB" id="A0A2W4VV35"/>